<feature type="transmembrane region" description="Helical" evidence="1">
    <location>
        <begin position="100"/>
        <end position="119"/>
    </location>
</feature>
<feature type="transmembrane region" description="Helical" evidence="1">
    <location>
        <begin position="75"/>
        <end position="93"/>
    </location>
</feature>
<name>A0A7M1KPP1_9PSED</name>
<feature type="transmembrane region" description="Helical" evidence="1">
    <location>
        <begin position="40"/>
        <end position="63"/>
    </location>
</feature>
<evidence type="ECO:0000256" key="1">
    <source>
        <dbReference type="SAM" id="Phobius"/>
    </source>
</evidence>
<organism evidence="2 3">
    <name type="scientific">Pseudomonas poae</name>
    <dbReference type="NCBI Taxonomy" id="200451"/>
    <lineage>
        <taxon>Bacteria</taxon>
        <taxon>Pseudomonadati</taxon>
        <taxon>Pseudomonadota</taxon>
        <taxon>Gammaproteobacteria</taxon>
        <taxon>Pseudomonadales</taxon>
        <taxon>Pseudomonadaceae</taxon>
        <taxon>Pseudomonas</taxon>
    </lineage>
</organism>
<protein>
    <submittedName>
        <fullName evidence="2">Uncharacterized protein</fullName>
    </submittedName>
</protein>
<proteinExistence type="predicted"/>
<feature type="transmembrane region" description="Helical" evidence="1">
    <location>
        <begin position="125"/>
        <end position="144"/>
    </location>
</feature>
<keyword evidence="1" id="KW-0812">Transmembrane</keyword>
<evidence type="ECO:0000313" key="3">
    <source>
        <dbReference type="Proteomes" id="UP000594923"/>
    </source>
</evidence>
<reference evidence="2 3" key="1">
    <citation type="submission" date="2020-10" db="EMBL/GenBank/DDBJ databases">
        <title>High quality whole genome sequence of Pseudomonas poae PMA22.</title>
        <authorList>
            <person name="Hernandez J.G."/>
            <person name="Rodriguez P."/>
            <person name="Cuevas C."/>
            <person name="de la Calle F."/>
            <person name="Galan B."/>
            <person name="Garcia J.L."/>
        </authorList>
    </citation>
    <scope>NUCLEOTIDE SEQUENCE [LARGE SCALE GENOMIC DNA]</scope>
    <source>
        <strain evidence="2 3">PMA22</strain>
    </source>
</reference>
<evidence type="ECO:0000313" key="2">
    <source>
        <dbReference type="EMBL" id="QOQ78173.1"/>
    </source>
</evidence>
<accession>A0A7M1KPP1</accession>
<dbReference type="EMBL" id="CP063073">
    <property type="protein sequence ID" value="QOQ78173.1"/>
    <property type="molecule type" value="Genomic_DNA"/>
</dbReference>
<keyword evidence="1" id="KW-0472">Membrane</keyword>
<dbReference type="AlphaFoldDB" id="A0A7M1KPP1"/>
<keyword evidence="1" id="KW-1133">Transmembrane helix</keyword>
<gene>
    <name evidence="2" type="ORF">IMF22_05580</name>
</gene>
<sequence>MGYSNQSALDWKNMSAEDFNYSVFYLEDPRLLRKRYTPVIAGWVLAGCFSIALTGLLVLVTYLSGAPDDTTLRNWFFSGLAITIVFGIAKARVLYGHIHWVWIHVGLYIICFMVSLASIIYAPNIYLYSTALLGPLTGLLILNSHRCRELRHKMVEIRHKREAVIATLKKQGRWKWW</sequence>
<dbReference type="Proteomes" id="UP000594923">
    <property type="component" value="Chromosome"/>
</dbReference>